<comment type="caution">
    <text evidence="1">The sequence shown here is derived from an EMBL/GenBank/DDBJ whole genome shotgun (WGS) entry which is preliminary data.</text>
</comment>
<evidence type="ECO:0000313" key="2">
    <source>
        <dbReference type="Proteomes" id="UP000805193"/>
    </source>
</evidence>
<accession>A0AC60PM75</accession>
<protein>
    <submittedName>
        <fullName evidence="1">Uncharacterized protein</fullName>
    </submittedName>
</protein>
<organism evidence="1 2">
    <name type="scientific">Ixodes persulcatus</name>
    <name type="common">Taiga tick</name>
    <dbReference type="NCBI Taxonomy" id="34615"/>
    <lineage>
        <taxon>Eukaryota</taxon>
        <taxon>Metazoa</taxon>
        <taxon>Ecdysozoa</taxon>
        <taxon>Arthropoda</taxon>
        <taxon>Chelicerata</taxon>
        <taxon>Arachnida</taxon>
        <taxon>Acari</taxon>
        <taxon>Parasitiformes</taxon>
        <taxon>Ixodida</taxon>
        <taxon>Ixodoidea</taxon>
        <taxon>Ixodidae</taxon>
        <taxon>Ixodinae</taxon>
        <taxon>Ixodes</taxon>
    </lineage>
</organism>
<keyword evidence="2" id="KW-1185">Reference proteome</keyword>
<reference evidence="1 2" key="1">
    <citation type="journal article" date="2020" name="Cell">
        <title>Large-Scale Comparative Analyses of Tick Genomes Elucidate Their Genetic Diversity and Vector Capacities.</title>
        <authorList>
            <consortium name="Tick Genome and Microbiome Consortium (TIGMIC)"/>
            <person name="Jia N."/>
            <person name="Wang J."/>
            <person name="Shi W."/>
            <person name="Du L."/>
            <person name="Sun Y."/>
            <person name="Zhan W."/>
            <person name="Jiang J.F."/>
            <person name="Wang Q."/>
            <person name="Zhang B."/>
            <person name="Ji P."/>
            <person name="Bell-Sakyi L."/>
            <person name="Cui X.M."/>
            <person name="Yuan T.T."/>
            <person name="Jiang B.G."/>
            <person name="Yang W.F."/>
            <person name="Lam T.T."/>
            <person name="Chang Q.C."/>
            <person name="Ding S.J."/>
            <person name="Wang X.J."/>
            <person name="Zhu J.G."/>
            <person name="Ruan X.D."/>
            <person name="Zhao L."/>
            <person name="Wei J.T."/>
            <person name="Ye R.Z."/>
            <person name="Que T.C."/>
            <person name="Du C.H."/>
            <person name="Zhou Y.H."/>
            <person name="Cheng J.X."/>
            <person name="Dai P.F."/>
            <person name="Guo W.B."/>
            <person name="Han X.H."/>
            <person name="Huang E.J."/>
            <person name="Li L.F."/>
            <person name="Wei W."/>
            <person name="Gao Y.C."/>
            <person name="Liu J.Z."/>
            <person name="Shao H.Z."/>
            <person name="Wang X."/>
            <person name="Wang C.C."/>
            <person name="Yang T.C."/>
            <person name="Huo Q.B."/>
            <person name="Li W."/>
            <person name="Chen H.Y."/>
            <person name="Chen S.E."/>
            <person name="Zhou L.G."/>
            <person name="Ni X.B."/>
            <person name="Tian J.H."/>
            <person name="Sheng Y."/>
            <person name="Liu T."/>
            <person name="Pan Y.S."/>
            <person name="Xia L.Y."/>
            <person name="Li J."/>
            <person name="Zhao F."/>
            <person name="Cao W.C."/>
        </authorList>
    </citation>
    <scope>NUCLEOTIDE SEQUENCE [LARGE SCALE GENOMIC DNA]</scope>
    <source>
        <strain evidence="1">Iper-2018</strain>
    </source>
</reference>
<dbReference type="EMBL" id="JABSTQ010010279">
    <property type="protein sequence ID" value="KAG0422060.1"/>
    <property type="molecule type" value="Genomic_DNA"/>
</dbReference>
<proteinExistence type="predicted"/>
<sequence length="129" mass="13205">MKSGRTEVDTAGEDVPRRSVHASDTRADYLRPPRESPGAAVSYAAPAISGLRTGGGAGEPPWVRGAASGSLVTDDLDHVEQSGPIRREPGGGRPPSKHKRKNMVASTPLQLACGRCAAAAGGAGRHNAS</sequence>
<dbReference type="Proteomes" id="UP000805193">
    <property type="component" value="Unassembled WGS sequence"/>
</dbReference>
<name>A0AC60PM75_IXOPE</name>
<gene>
    <name evidence="1" type="ORF">HPB47_002083</name>
</gene>
<evidence type="ECO:0000313" key="1">
    <source>
        <dbReference type="EMBL" id="KAG0422060.1"/>
    </source>
</evidence>